<feature type="binding site" evidence="13">
    <location>
        <position position="19"/>
    </location>
    <ligand>
        <name>Zn(2+)</name>
        <dbReference type="ChEBI" id="CHEBI:29105"/>
    </ligand>
</feature>
<evidence type="ECO:0000259" key="14">
    <source>
        <dbReference type="PROSITE" id="PS50980"/>
    </source>
</evidence>
<feature type="binding site" evidence="13">
    <location>
        <position position="35"/>
    </location>
    <ligand>
        <name>Zn(2+)</name>
        <dbReference type="ChEBI" id="CHEBI:29105"/>
    </ligand>
</feature>
<organism evidence="15">
    <name type="scientific">candidate division WOR-3 bacterium</name>
    <dbReference type="NCBI Taxonomy" id="2052148"/>
    <lineage>
        <taxon>Bacteria</taxon>
        <taxon>Bacteria division WOR-3</taxon>
    </lineage>
</organism>
<dbReference type="EMBL" id="DTMQ01000044">
    <property type="protein sequence ID" value="HGE99861.1"/>
    <property type="molecule type" value="Genomic_DNA"/>
</dbReference>
<dbReference type="InterPro" id="IPR029045">
    <property type="entry name" value="ClpP/crotonase-like_dom_sf"/>
</dbReference>
<dbReference type="GO" id="GO:0016743">
    <property type="term" value="F:carboxyl- or carbamoyltransferase activity"/>
    <property type="evidence" value="ECO:0007669"/>
    <property type="project" value="UniProtKB-UniRule"/>
</dbReference>
<evidence type="ECO:0000256" key="8">
    <source>
        <dbReference type="ARBA" id="ARBA00022833"/>
    </source>
</evidence>
<evidence type="ECO:0000256" key="1">
    <source>
        <dbReference type="ARBA" id="ARBA00004496"/>
    </source>
</evidence>
<dbReference type="PANTHER" id="PTHR42995">
    <property type="entry name" value="ACETYL-COENZYME A CARBOXYLASE CARBOXYL TRANSFERASE SUBUNIT BETA, CHLOROPLASTIC"/>
    <property type="match status" value="1"/>
</dbReference>
<keyword evidence="7 13" id="KW-0276">Fatty acid metabolism</keyword>
<comment type="caution">
    <text evidence="15">The sequence shown here is derived from an EMBL/GenBank/DDBJ whole genome shotgun (WGS) entry which is preliminary data.</text>
</comment>
<comment type="subunit">
    <text evidence="13">Acetyl-CoA carboxylase is a heterohexamer composed of biotin carboxyl carrier protein (AccB), biotin carboxylase (AccC) and two subunits each of ACCase subunit alpha (AccA) and ACCase subunit beta (AccD).</text>
</comment>
<dbReference type="GO" id="GO:2001295">
    <property type="term" value="P:malonyl-CoA biosynthetic process"/>
    <property type="evidence" value="ECO:0007669"/>
    <property type="project" value="UniProtKB-UniRule"/>
</dbReference>
<evidence type="ECO:0000256" key="6">
    <source>
        <dbReference type="ARBA" id="ARBA00022771"/>
    </source>
</evidence>
<dbReference type="GO" id="GO:0009317">
    <property type="term" value="C:acetyl-CoA carboxylase complex"/>
    <property type="evidence" value="ECO:0007669"/>
    <property type="project" value="InterPro"/>
</dbReference>
<evidence type="ECO:0000256" key="2">
    <source>
        <dbReference type="ARBA" id="ARBA00022516"/>
    </source>
</evidence>
<dbReference type="UniPathway" id="UPA00655">
    <property type="reaction ID" value="UER00711"/>
</dbReference>
<dbReference type="PANTHER" id="PTHR42995:SF5">
    <property type="entry name" value="ACETYL-COENZYME A CARBOXYLASE CARBOXYL TRANSFERASE SUBUNIT BETA, CHLOROPLASTIC"/>
    <property type="match status" value="1"/>
</dbReference>
<dbReference type="GO" id="GO:0006633">
    <property type="term" value="P:fatty acid biosynthetic process"/>
    <property type="evidence" value="ECO:0007669"/>
    <property type="project" value="UniProtKB-KW"/>
</dbReference>
<dbReference type="PROSITE" id="PS50980">
    <property type="entry name" value="COA_CT_NTER"/>
    <property type="match status" value="1"/>
</dbReference>
<accession>A0A7C3UXH1</accession>
<dbReference type="Pfam" id="PF01039">
    <property type="entry name" value="Carboxyl_trans"/>
    <property type="match status" value="1"/>
</dbReference>
<dbReference type="InterPro" id="IPR000438">
    <property type="entry name" value="Acetyl_CoA_COase_Trfase_b_su"/>
</dbReference>
<dbReference type="InterPro" id="IPR041010">
    <property type="entry name" value="Znf-ACC"/>
</dbReference>
<feature type="binding site" evidence="13">
    <location>
        <position position="38"/>
    </location>
    <ligand>
        <name>Zn(2+)</name>
        <dbReference type="ChEBI" id="CHEBI:29105"/>
    </ligand>
</feature>
<dbReference type="SUPFAM" id="SSF52096">
    <property type="entry name" value="ClpP/crotonase"/>
    <property type="match status" value="1"/>
</dbReference>
<keyword evidence="13" id="KW-0963">Cytoplasm</keyword>
<keyword evidence="4 13" id="KW-0479">Metal-binding</keyword>
<evidence type="ECO:0000256" key="11">
    <source>
        <dbReference type="ARBA" id="ARBA00023160"/>
    </source>
</evidence>
<evidence type="ECO:0000256" key="12">
    <source>
        <dbReference type="ARBA" id="ARBA00025280"/>
    </source>
</evidence>
<keyword evidence="10 13" id="KW-0443">Lipid metabolism</keyword>
<dbReference type="NCBIfam" id="TIGR00515">
    <property type="entry name" value="accD"/>
    <property type="match status" value="1"/>
</dbReference>
<dbReference type="GO" id="GO:0008270">
    <property type="term" value="F:zinc ion binding"/>
    <property type="evidence" value="ECO:0007669"/>
    <property type="project" value="UniProtKB-UniRule"/>
</dbReference>
<evidence type="ECO:0000256" key="5">
    <source>
        <dbReference type="ARBA" id="ARBA00022741"/>
    </source>
</evidence>
<sequence>MNPKKGDYPNGLWLKCDGCKEILYKRTIENNLYVCPRCAYHFRIGAKQYFAIILDNPEDKTDLSPNLTSANPLLFPNYQEKLKEAEEKSGLKEAYIYTKGKIENKEVVLGALDFNFMGGSMGVVVGEKVSRSIKLALEERLPLIIVATSGGARMQEGMFSLVQMANTAIHLNLLHQAKIPYISVLVNPCYAGVMASFASLGDIIIAEPGALLGFTGPRVIAETIKEKLPEGFQTAEFLLEHGFVDLIVPRKELKSTLSRILSLLWYG</sequence>
<feature type="zinc finger region" description="C4-type" evidence="13">
    <location>
        <begin position="16"/>
        <end position="38"/>
    </location>
</feature>
<evidence type="ECO:0000256" key="3">
    <source>
        <dbReference type="ARBA" id="ARBA00022679"/>
    </source>
</evidence>
<dbReference type="GO" id="GO:0005524">
    <property type="term" value="F:ATP binding"/>
    <property type="evidence" value="ECO:0007669"/>
    <property type="project" value="UniProtKB-KW"/>
</dbReference>
<evidence type="ECO:0000256" key="13">
    <source>
        <dbReference type="HAMAP-Rule" id="MF_01395"/>
    </source>
</evidence>
<protein>
    <recommendedName>
        <fullName evidence="13">Acetyl-coenzyme A carboxylase carboxyl transferase subunit beta</fullName>
        <shortName evidence="13">ACCase subunit beta</shortName>
        <shortName evidence="13">Acetyl-CoA carboxylase carboxyltransferase subunit beta</shortName>
        <ecNumber evidence="13">2.1.3.15</ecNumber>
    </recommendedName>
</protein>
<comment type="pathway">
    <text evidence="13">Lipid metabolism; malonyl-CoA biosynthesis; malonyl-CoA from acetyl-CoA: step 1/1.</text>
</comment>
<keyword evidence="11 13" id="KW-0275">Fatty acid biosynthesis</keyword>
<dbReference type="InterPro" id="IPR011762">
    <property type="entry name" value="COA_CT_N"/>
</dbReference>
<keyword evidence="15" id="KW-0436">Ligase</keyword>
<comment type="subcellular location">
    <subcellularLocation>
        <location evidence="1 13">Cytoplasm</location>
    </subcellularLocation>
</comment>
<evidence type="ECO:0000256" key="7">
    <source>
        <dbReference type="ARBA" id="ARBA00022832"/>
    </source>
</evidence>
<proteinExistence type="inferred from homology"/>
<feature type="domain" description="CoA carboxyltransferase N-terminal" evidence="14">
    <location>
        <begin position="12"/>
        <end position="267"/>
    </location>
</feature>
<evidence type="ECO:0000313" key="15">
    <source>
        <dbReference type="EMBL" id="HGE99861.1"/>
    </source>
</evidence>
<dbReference type="Gene3D" id="3.90.226.10">
    <property type="entry name" value="2-enoyl-CoA Hydratase, Chain A, domain 1"/>
    <property type="match status" value="1"/>
</dbReference>
<keyword evidence="2 13" id="KW-0444">Lipid biosynthesis</keyword>
<dbReference type="HAMAP" id="MF_01395">
    <property type="entry name" value="AcetylCoA_CT_beta"/>
    <property type="match status" value="1"/>
</dbReference>
<reference evidence="15" key="1">
    <citation type="journal article" date="2020" name="mSystems">
        <title>Genome- and Community-Level Interaction Insights into Carbon Utilization and Element Cycling Functions of Hydrothermarchaeota in Hydrothermal Sediment.</title>
        <authorList>
            <person name="Zhou Z."/>
            <person name="Liu Y."/>
            <person name="Xu W."/>
            <person name="Pan J."/>
            <person name="Luo Z.H."/>
            <person name="Li M."/>
        </authorList>
    </citation>
    <scope>NUCLEOTIDE SEQUENCE [LARGE SCALE GENOMIC DNA]</scope>
    <source>
        <strain evidence="15">SpSt-906</strain>
    </source>
</reference>
<evidence type="ECO:0000256" key="10">
    <source>
        <dbReference type="ARBA" id="ARBA00023098"/>
    </source>
</evidence>
<gene>
    <name evidence="13 15" type="primary">accD</name>
    <name evidence="15" type="ORF">ENX07_07340</name>
</gene>
<name>A0A7C3UXH1_UNCW3</name>
<keyword evidence="6 13" id="KW-0863">Zinc-finger</keyword>
<dbReference type="PRINTS" id="PR01070">
    <property type="entry name" value="ACCCTRFRASEB"/>
</dbReference>
<comment type="cofactor">
    <cofactor evidence="13">
        <name>Zn(2+)</name>
        <dbReference type="ChEBI" id="CHEBI:29105"/>
    </cofactor>
    <text evidence="13">Binds 1 zinc ion per subunit.</text>
</comment>
<dbReference type="EC" id="2.1.3.15" evidence="13"/>
<evidence type="ECO:0000256" key="4">
    <source>
        <dbReference type="ARBA" id="ARBA00022723"/>
    </source>
</evidence>
<feature type="binding site" evidence="13">
    <location>
        <position position="16"/>
    </location>
    <ligand>
        <name>Zn(2+)</name>
        <dbReference type="ChEBI" id="CHEBI:29105"/>
    </ligand>
</feature>
<dbReference type="InterPro" id="IPR034733">
    <property type="entry name" value="AcCoA_carboxyl_beta"/>
</dbReference>
<keyword evidence="5 13" id="KW-0547">Nucleotide-binding</keyword>
<dbReference type="AlphaFoldDB" id="A0A7C3UXH1"/>
<evidence type="ECO:0000256" key="9">
    <source>
        <dbReference type="ARBA" id="ARBA00022840"/>
    </source>
</evidence>
<keyword evidence="8 13" id="KW-0862">Zinc</keyword>
<comment type="catalytic activity">
    <reaction evidence="13">
        <text>N(6)-carboxybiotinyl-L-lysyl-[protein] + acetyl-CoA = N(6)-biotinyl-L-lysyl-[protein] + malonyl-CoA</text>
        <dbReference type="Rhea" id="RHEA:54728"/>
        <dbReference type="Rhea" id="RHEA-COMP:10505"/>
        <dbReference type="Rhea" id="RHEA-COMP:10506"/>
        <dbReference type="ChEBI" id="CHEBI:57288"/>
        <dbReference type="ChEBI" id="CHEBI:57384"/>
        <dbReference type="ChEBI" id="CHEBI:83144"/>
        <dbReference type="ChEBI" id="CHEBI:83145"/>
        <dbReference type="EC" id="2.1.3.15"/>
    </reaction>
</comment>
<keyword evidence="3 13" id="KW-0808">Transferase</keyword>
<comment type="similarity">
    <text evidence="13">Belongs to the AccD/PCCB family.</text>
</comment>
<dbReference type="GO" id="GO:0003989">
    <property type="term" value="F:acetyl-CoA carboxylase activity"/>
    <property type="evidence" value="ECO:0007669"/>
    <property type="project" value="InterPro"/>
</dbReference>
<comment type="function">
    <text evidence="12 13">Component of the acetyl coenzyme A carboxylase (ACC) complex. Biotin carboxylase (BC) catalyzes the carboxylation of biotin on its carrier protein (BCCP) and then the CO(2) group is transferred by the transcarboxylase to acetyl-CoA to form malonyl-CoA.</text>
</comment>
<keyword evidence="9 13" id="KW-0067">ATP-binding</keyword>
<dbReference type="Pfam" id="PF17848">
    <property type="entry name" value="Zn_ribbon_ACC"/>
    <property type="match status" value="1"/>
</dbReference>